<organism evidence="1 2">
    <name type="scientific">Nadsonia fulvescens var. elongata DSM 6958</name>
    <dbReference type="NCBI Taxonomy" id="857566"/>
    <lineage>
        <taxon>Eukaryota</taxon>
        <taxon>Fungi</taxon>
        <taxon>Dikarya</taxon>
        <taxon>Ascomycota</taxon>
        <taxon>Saccharomycotina</taxon>
        <taxon>Dipodascomycetes</taxon>
        <taxon>Dipodascales</taxon>
        <taxon>Dipodascales incertae sedis</taxon>
        <taxon>Nadsonia</taxon>
    </lineage>
</organism>
<dbReference type="Proteomes" id="UP000095009">
    <property type="component" value="Unassembled WGS sequence"/>
</dbReference>
<reference evidence="1 2" key="1">
    <citation type="journal article" date="2016" name="Proc. Natl. Acad. Sci. U.S.A.">
        <title>Comparative genomics of biotechnologically important yeasts.</title>
        <authorList>
            <person name="Riley R."/>
            <person name="Haridas S."/>
            <person name="Wolfe K.H."/>
            <person name="Lopes M.R."/>
            <person name="Hittinger C.T."/>
            <person name="Goeker M."/>
            <person name="Salamov A.A."/>
            <person name="Wisecaver J.H."/>
            <person name="Long T.M."/>
            <person name="Calvey C.H."/>
            <person name="Aerts A.L."/>
            <person name="Barry K.W."/>
            <person name="Choi C."/>
            <person name="Clum A."/>
            <person name="Coughlan A.Y."/>
            <person name="Deshpande S."/>
            <person name="Douglass A.P."/>
            <person name="Hanson S.J."/>
            <person name="Klenk H.-P."/>
            <person name="LaButti K.M."/>
            <person name="Lapidus A."/>
            <person name="Lindquist E.A."/>
            <person name="Lipzen A.M."/>
            <person name="Meier-Kolthoff J.P."/>
            <person name="Ohm R.A."/>
            <person name="Otillar R.P."/>
            <person name="Pangilinan J.L."/>
            <person name="Peng Y."/>
            <person name="Rokas A."/>
            <person name="Rosa C.A."/>
            <person name="Scheuner C."/>
            <person name="Sibirny A.A."/>
            <person name="Slot J.C."/>
            <person name="Stielow J.B."/>
            <person name="Sun H."/>
            <person name="Kurtzman C.P."/>
            <person name="Blackwell M."/>
            <person name="Grigoriev I.V."/>
            <person name="Jeffries T.W."/>
        </authorList>
    </citation>
    <scope>NUCLEOTIDE SEQUENCE [LARGE SCALE GENOMIC DNA]</scope>
    <source>
        <strain evidence="1 2">DSM 6958</strain>
    </source>
</reference>
<evidence type="ECO:0000313" key="1">
    <source>
        <dbReference type="EMBL" id="ODQ65695.1"/>
    </source>
</evidence>
<gene>
    <name evidence="1" type="ORF">NADFUDRAFT_82683</name>
</gene>
<proteinExistence type="predicted"/>
<protein>
    <submittedName>
        <fullName evidence="1">Uncharacterized protein</fullName>
    </submittedName>
</protein>
<sequence>MSGFTTLRVLLLPVPTSPNTTLHHHTRSDLEHLRVPLDRLSNYFDLLVVIHYLLERATHKRNHSGSYVGFYSSSKSCPSNESHVGFELTNSDFGKAALVSVKNQIKRQRLNITPPSEKSMMIIPLLTPNSLASSPSFTPSGILPFGTPDYLPPLQLVPSPKLPEQQQYCDDDNSGGFLYGYDYYGEFNDQFDDQFDNSKDEMMLTDHDMDLSDNEHINFSPSKLNRERSPDHQLYPPIPDNYSDEFNHDLIDNSVEAEDYIHNIYFNRR</sequence>
<dbReference type="EMBL" id="KV454409">
    <property type="protein sequence ID" value="ODQ65695.1"/>
    <property type="molecule type" value="Genomic_DNA"/>
</dbReference>
<accession>A0A1E3PJV5</accession>
<dbReference type="AlphaFoldDB" id="A0A1E3PJV5"/>
<name>A0A1E3PJV5_9ASCO</name>
<evidence type="ECO:0000313" key="2">
    <source>
        <dbReference type="Proteomes" id="UP000095009"/>
    </source>
</evidence>
<keyword evidence="2" id="KW-1185">Reference proteome</keyword>